<gene>
    <name evidence="8" type="ORF">AE0388_2246</name>
</gene>
<evidence type="ECO:0000256" key="5">
    <source>
        <dbReference type="ARBA" id="ARBA00023251"/>
    </source>
</evidence>
<name>A0A0B9A8B6_BRELN</name>
<evidence type="ECO:0000256" key="2">
    <source>
        <dbReference type="ARBA" id="ARBA00022692"/>
    </source>
</evidence>
<dbReference type="PATRIC" id="fig|1703.6.peg.2143"/>
<keyword evidence="3 6" id="KW-1133">Transmembrane helix</keyword>
<organism evidence="8 9">
    <name type="scientific">Brevibacterium linens</name>
    <dbReference type="NCBI Taxonomy" id="1703"/>
    <lineage>
        <taxon>Bacteria</taxon>
        <taxon>Bacillati</taxon>
        <taxon>Actinomycetota</taxon>
        <taxon>Actinomycetes</taxon>
        <taxon>Micrococcales</taxon>
        <taxon>Brevibacteriaceae</taxon>
        <taxon>Brevibacterium</taxon>
    </lineage>
</organism>
<dbReference type="PANTHER" id="PTHR43027">
    <property type="entry name" value="DOXORUBICIN RESISTANCE ABC TRANSPORTER PERMEASE PROTEIN DRRC-RELATED"/>
    <property type="match status" value="1"/>
</dbReference>
<dbReference type="Pfam" id="PF01061">
    <property type="entry name" value="ABC2_membrane"/>
    <property type="match status" value="1"/>
</dbReference>
<feature type="domain" description="ABC-2 type transporter transmembrane" evidence="7">
    <location>
        <begin position="6"/>
        <end position="213"/>
    </location>
</feature>
<dbReference type="InterPro" id="IPR013525">
    <property type="entry name" value="ABC2_TM"/>
</dbReference>
<dbReference type="InterPro" id="IPR000412">
    <property type="entry name" value="ABC_2_transport"/>
</dbReference>
<keyword evidence="5" id="KW-0046">Antibiotic resistance</keyword>
<sequence>MSALDTLIRTEASLLLRNPTALFMALAFPAVLLLMQGFVIPGTREAVTGVNDPLLDGLRVIDLFVPIALTVALGSVALTNFPSAIGGYREQGVLRRLGSTPIGPHRILASQLIVSAVSLVGGAFIATGAAMLLLGAHGPQSVLLVVVTFGLSAIAMLSLGSIIAARAATAQSANGIGMLVFIASLFTAGVWTPGPLMSEPLRQIAGYTPLGAASQSLSAAWYGQPFPAVQLLVLIAWMIPSAFLAFRTFRWR</sequence>
<feature type="transmembrane region" description="Helical" evidence="6">
    <location>
        <begin position="172"/>
        <end position="191"/>
    </location>
</feature>
<dbReference type="EMBL" id="JTJZ01000020">
    <property type="protein sequence ID" value="KHS51696.1"/>
    <property type="molecule type" value="Genomic_DNA"/>
</dbReference>
<feature type="transmembrane region" description="Helical" evidence="6">
    <location>
        <begin position="142"/>
        <end position="165"/>
    </location>
</feature>
<keyword evidence="2 6" id="KW-0812">Transmembrane</keyword>
<dbReference type="GO" id="GO:0046677">
    <property type="term" value="P:response to antibiotic"/>
    <property type="evidence" value="ECO:0007669"/>
    <property type="project" value="UniProtKB-KW"/>
</dbReference>
<dbReference type="OrthoDB" id="3217868at2"/>
<dbReference type="PIRSF" id="PIRSF006648">
    <property type="entry name" value="DrrB"/>
    <property type="match status" value="1"/>
</dbReference>
<reference evidence="8 9" key="1">
    <citation type="submission" date="2014-11" db="EMBL/GenBank/DDBJ databases">
        <title>Draft Genome Sequence of Brevibacterium linens AE038-8.</title>
        <authorList>
            <person name="Maizel D."/>
            <person name="Utturkar S.M."/>
            <person name="Brown S.D."/>
            <person name="Ferrero M."/>
            <person name="Rosen B.P."/>
        </authorList>
    </citation>
    <scope>NUCLEOTIDE SEQUENCE [LARGE SCALE GENOMIC DNA]</scope>
    <source>
        <strain evidence="8 9">AE038-8</strain>
    </source>
</reference>
<evidence type="ECO:0000313" key="9">
    <source>
        <dbReference type="Proteomes" id="UP000031488"/>
    </source>
</evidence>
<evidence type="ECO:0000256" key="6">
    <source>
        <dbReference type="SAM" id="Phobius"/>
    </source>
</evidence>
<evidence type="ECO:0000256" key="1">
    <source>
        <dbReference type="ARBA" id="ARBA00004141"/>
    </source>
</evidence>
<evidence type="ECO:0000256" key="3">
    <source>
        <dbReference type="ARBA" id="ARBA00022989"/>
    </source>
</evidence>
<accession>A0A0B9A8B6</accession>
<comment type="subcellular location">
    <subcellularLocation>
        <location evidence="1">Membrane</location>
        <topology evidence="1">Multi-pass membrane protein</topology>
    </subcellularLocation>
</comment>
<protein>
    <submittedName>
        <fullName evidence="8">ABC-2 type transporter</fullName>
    </submittedName>
</protein>
<evidence type="ECO:0000259" key="7">
    <source>
        <dbReference type="Pfam" id="PF01061"/>
    </source>
</evidence>
<keyword evidence="9" id="KW-1185">Reference proteome</keyword>
<dbReference type="InterPro" id="IPR052902">
    <property type="entry name" value="ABC-2_transporter"/>
</dbReference>
<dbReference type="PANTHER" id="PTHR43027:SF2">
    <property type="entry name" value="TRANSPORT PERMEASE PROTEIN"/>
    <property type="match status" value="1"/>
</dbReference>
<dbReference type="AlphaFoldDB" id="A0A0B9A8B6"/>
<evidence type="ECO:0000313" key="8">
    <source>
        <dbReference type="EMBL" id="KHS51696.1"/>
    </source>
</evidence>
<proteinExistence type="predicted"/>
<dbReference type="Proteomes" id="UP000031488">
    <property type="component" value="Unassembled WGS sequence"/>
</dbReference>
<dbReference type="GO" id="GO:0043190">
    <property type="term" value="C:ATP-binding cassette (ABC) transporter complex"/>
    <property type="evidence" value="ECO:0007669"/>
    <property type="project" value="InterPro"/>
</dbReference>
<feature type="transmembrane region" description="Helical" evidence="6">
    <location>
        <begin position="226"/>
        <end position="246"/>
    </location>
</feature>
<feature type="transmembrane region" description="Helical" evidence="6">
    <location>
        <begin position="107"/>
        <end position="136"/>
    </location>
</feature>
<dbReference type="GO" id="GO:0140359">
    <property type="term" value="F:ABC-type transporter activity"/>
    <property type="evidence" value="ECO:0007669"/>
    <property type="project" value="InterPro"/>
</dbReference>
<keyword evidence="4 6" id="KW-0472">Membrane</keyword>
<dbReference type="RefSeq" id="WP_039210422.1">
    <property type="nucleotide sequence ID" value="NZ_JTJZ01000020.1"/>
</dbReference>
<feature type="transmembrane region" description="Helical" evidence="6">
    <location>
        <begin position="63"/>
        <end position="86"/>
    </location>
</feature>
<feature type="transmembrane region" description="Helical" evidence="6">
    <location>
        <begin position="21"/>
        <end position="43"/>
    </location>
</feature>
<evidence type="ECO:0000256" key="4">
    <source>
        <dbReference type="ARBA" id="ARBA00023136"/>
    </source>
</evidence>
<comment type="caution">
    <text evidence="8">The sequence shown here is derived from an EMBL/GenBank/DDBJ whole genome shotgun (WGS) entry which is preliminary data.</text>
</comment>